<dbReference type="InterPro" id="IPR029058">
    <property type="entry name" value="AB_hydrolase_fold"/>
</dbReference>
<dbReference type="PANTHER" id="PTHR43194:SF2">
    <property type="entry name" value="PEROXISOMAL MEMBRANE PROTEIN LPX1"/>
    <property type="match status" value="1"/>
</dbReference>
<dbReference type="InterPro" id="IPR017497">
    <property type="entry name" value="BchO"/>
</dbReference>
<accession>A0A1H3VHP3</accession>
<dbReference type="InterPro" id="IPR000073">
    <property type="entry name" value="AB_hydrolase_1"/>
</dbReference>
<reference evidence="2 3" key="1">
    <citation type="submission" date="2016-10" db="EMBL/GenBank/DDBJ databases">
        <authorList>
            <person name="de Groot N.N."/>
        </authorList>
    </citation>
    <scope>NUCLEOTIDE SEQUENCE [LARGE SCALE GENOMIC DNA]</scope>
    <source>
        <strain evidence="2 3">DSM 15345</strain>
    </source>
</reference>
<dbReference type="Proteomes" id="UP000198703">
    <property type="component" value="Unassembled WGS sequence"/>
</dbReference>
<evidence type="ECO:0000259" key="1">
    <source>
        <dbReference type="Pfam" id="PF12697"/>
    </source>
</evidence>
<name>A0A1H3VHP3_9RHOB</name>
<dbReference type="InterPro" id="IPR050228">
    <property type="entry name" value="Carboxylesterase_BioH"/>
</dbReference>
<dbReference type="NCBIfam" id="TIGR03056">
    <property type="entry name" value="bchO_mg_che_rel"/>
    <property type="match status" value="1"/>
</dbReference>
<proteinExistence type="predicted"/>
<gene>
    <name evidence="2" type="ORF">SAMN05444370_101107</name>
</gene>
<dbReference type="InterPro" id="IPR000639">
    <property type="entry name" value="Epox_hydrolase-like"/>
</dbReference>
<feature type="domain" description="AB hydrolase-1" evidence="1">
    <location>
        <begin position="44"/>
        <end position="282"/>
    </location>
</feature>
<evidence type="ECO:0000313" key="3">
    <source>
        <dbReference type="Proteomes" id="UP000198703"/>
    </source>
</evidence>
<sequence length="302" mass="31293">MTRPRLDWARDGADWPNRDASCFLEAGGVRWHVQTLGPEDAPALLLVHGAGGASHSWRDVAPLLAPHFRVVVPDLPGHGFSGPGYGDHASLPGMARALAALCGALGASPALIAGHSAGAAIATRIALDGLAAPASIVSFNGAFLPFRGAAGVLFPIMAKLLALNPFVPRAMAWTAGGAAADRLIDAMGDGLDARGRALYRRLFESPGHVAAALAMMAAWDLRPLGRDLPSLRQPLSLIVGERDRAVPPEDADGVAARAPRARVRRLAGLGHLAHEQAPETAAEIVNEAWREAAAAAERPGAG</sequence>
<dbReference type="EMBL" id="FNQM01000001">
    <property type="protein sequence ID" value="SDZ74270.1"/>
    <property type="molecule type" value="Genomic_DNA"/>
</dbReference>
<protein>
    <submittedName>
        <fullName evidence="2">Magnesium chelatase accessory protein</fullName>
    </submittedName>
</protein>
<dbReference type="OrthoDB" id="9804723at2"/>
<dbReference type="Pfam" id="PF12697">
    <property type="entry name" value="Abhydrolase_6"/>
    <property type="match status" value="1"/>
</dbReference>
<dbReference type="PRINTS" id="PR00111">
    <property type="entry name" value="ABHYDROLASE"/>
</dbReference>
<dbReference type="AlphaFoldDB" id="A0A1H3VHP3"/>
<dbReference type="STRING" id="89524.SAMN05444370_101107"/>
<dbReference type="Gene3D" id="3.40.50.1820">
    <property type="entry name" value="alpha/beta hydrolase"/>
    <property type="match status" value="1"/>
</dbReference>
<dbReference type="RefSeq" id="WP_093247538.1">
    <property type="nucleotide sequence ID" value="NZ_FNQM01000001.1"/>
</dbReference>
<dbReference type="SUPFAM" id="SSF53474">
    <property type="entry name" value="alpha/beta-Hydrolases"/>
    <property type="match status" value="1"/>
</dbReference>
<dbReference type="PRINTS" id="PR00412">
    <property type="entry name" value="EPOXHYDRLASE"/>
</dbReference>
<organism evidence="2 3">
    <name type="scientific">Rubrimonas cliftonensis</name>
    <dbReference type="NCBI Taxonomy" id="89524"/>
    <lineage>
        <taxon>Bacteria</taxon>
        <taxon>Pseudomonadati</taxon>
        <taxon>Pseudomonadota</taxon>
        <taxon>Alphaproteobacteria</taxon>
        <taxon>Rhodobacterales</taxon>
        <taxon>Paracoccaceae</taxon>
        <taxon>Rubrimonas</taxon>
    </lineage>
</organism>
<dbReference type="PANTHER" id="PTHR43194">
    <property type="entry name" value="HYDROLASE ALPHA/BETA FOLD FAMILY"/>
    <property type="match status" value="1"/>
</dbReference>
<evidence type="ECO:0000313" key="2">
    <source>
        <dbReference type="EMBL" id="SDZ74270.1"/>
    </source>
</evidence>
<dbReference type="GO" id="GO:0003824">
    <property type="term" value="F:catalytic activity"/>
    <property type="evidence" value="ECO:0007669"/>
    <property type="project" value="InterPro"/>
</dbReference>
<keyword evidence="3" id="KW-1185">Reference proteome</keyword>